<keyword evidence="7" id="KW-1185">Reference proteome</keyword>
<protein>
    <recommendedName>
        <fullName evidence="8">Cellulose 1,4-beta-cellobiosidase</fullName>
    </recommendedName>
</protein>
<evidence type="ECO:0000256" key="2">
    <source>
        <dbReference type="ARBA" id="ARBA00023326"/>
    </source>
</evidence>
<dbReference type="RefSeq" id="WP_062715631.1">
    <property type="nucleotide sequence ID" value="NZ_LLZG01000421.1"/>
</dbReference>
<keyword evidence="1" id="KW-0378">Hydrolase</keyword>
<dbReference type="EMBL" id="LLZG01000421">
    <property type="protein sequence ID" value="KUL20605.1"/>
    <property type="molecule type" value="Genomic_DNA"/>
</dbReference>
<dbReference type="SUPFAM" id="SSF56988">
    <property type="entry name" value="Anthrax protective antigen"/>
    <property type="match status" value="1"/>
</dbReference>
<keyword evidence="2" id="KW-0119">Carbohydrate metabolism</keyword>
<dbReference type="AlphaFoldDB" id="A0A124G6T8"/>
<evidence type="ECO:0000256" key="3">
    <source>
        <dbReference type="SAM" id="SignalP"/>
    </source>
</evidence>
<dbReference type="PROSITE" id="PS50853">
    <property type="entry name" value="FN3"/>
    <property type="match status" value="1"/>
</dbReference>
<keyword evidence="3" id="KW-0732">Signal</keyword>
<keyword evidence="1" id="KW-0326">Glycosidase</keyword>
<dbReference type="GO" id="GO:0000272">
    <property type="term" value="P:polysaccharide catabolic process"/>
    <property type="evidence" value="ECO:0007669"/>
    <property type="project" value="UniProtKB-KW"/>
</dbReference>
<feature type="signal peptide" evidence="3">
    <location>
        <begin position="1"/>
        <end position="33"/>
    </location>
</feature>
<evidence type="ECO:0000313" key="7">
    <source>
        <dbReference type="Proteomes" id="UP000053923"/>
    </source>
</evidence>
<keyword evidence="2" id="KW-0624">Polysaccharide degradation</keyword>
<dbReference type="InterPro" id="IPR013783">
    <property type="entry name" value="Ig-like_fold"/>
</dbReference>
<dbReference type="InterPro" id="IPR037524">
    <property type="entry name" value="PA14/GLEYA"/>
</dbReference>
<proteinExistence type="predicted"/>
<sequence>MRTSLRRTAVPATAVVLATTGGLLTAVAAPASAAVTCTSPVYKRQFFANTTFSGTPKKTDCDSAISESWGAGAPATGLPTNNFGVRWTVTRDFGSGGPFALTAAAQDGIRVYLDGVRKIDLWKNTSTTVSKTVNVTIPSGKHTLRVNYVNWTGSANVKFTYTPRTSATVDKVKPLTPLDPLVSYNTATNETRLSWTKNREMDLAGYRVYRRLRGSTSWTKVGTTTATSLANTPPATGADYYYEVRAYDKAGNESTGTADALVTSITLKTPAGFTASATDTGAALSWSGVSGGVIYRVQRTDFYGAVTKSWDLRYTLSLTDDTLARGEIAKYRVAAVDGSGHVSPYTDLQTVTRPLATPRELTATAGIGSATLTWTMKPEDAPYSEFRVYRSTTLPVSTSTAQSVTCTTTFTTLADGSRRYSCGDFSAEEGTTYHYAVQSVQWPHTSRLSNTATVTTLTSDKPPAPVTGLTATATEYGIELDWADNTEEDLHRYVLYRGELLGEEGDEQVCSGSEWAWFNVTETSYRDVTLPDGQRRCYWVEARDQAGNSSRWAGAAHVVVVDELDLTPSVATPEGSPLTVAARDEGAQGVHVSWNDESATRYDVFRWNPVSKQYELLTTTADRWYYDTTAPRGTTHHYWVTAHYADGTQSLPGADHVILEP</sequence>
<accession>A0A124G6T8</accession>
<evidence type="ECO:0000259" key="5">
    <source>
        <dbReference type="PROSITE" id="PS51820"/>
    </source>
</evidence>
<dbReference type="GO" id="GO:0016798">
    <property type="term" value="F:hydrolase activity, acting on glycosyl bonds"/>
    <property type="evidence" value="ECO:0007669"/>
    <property type="project" value="UniProtKB-KW"/>
</dbReference>
<evidence type="ECO:0000313" key="6">
    <source>
        <dbReference type="EMBL" id="KUL20605.1"/>
    </source>
</evidence>
<evidence type="ECO:0008006" key="8">
    <source>
        <dbReference type="Google" id="ProtNLM"/>
    </source>
</evidence>
<reference evidence="7" key="1">
    <citation type="submission" date="2015-10" db="EMBL/GenBank/DDBJ databases">
        <authorList>
            <person name="Ju K.-S."/>
            <person name="Doroghazi J.R."/>
            <person name="Metcalf W.W."/>
        </authorList>
    </citation>
    <scope>NUCLEOTIDE SEQUENCE [LARGE SCALE GENOMIC DNA]</scope>
    <source>
        <strain evidence="7">NRRL 3151</strain>
    </source>
</reference>
<name>A0A124G6T8_9ACTN</name>
<dbReference type="InterPro" id="IPR003961">
    <property type="entry name" value="FN3_dom"/>
</dbReference>
<evidence type="ECO:0000259" key="4">
    <source>
        <dbReference type="PROSITE" id="PS50853"/>
    </source>
</evidence>
<organism evidence="6 7">
    <name type="scientific">Streptomyces regalis</name>
    <dbReference type="NCBI Taxonomy" id="68262"/>
    <lineage>
        <taxon>Bacteria</taxon>
        <taxon>Bacillati</taxon>
        <taxon>Actinomycetota</taxon>
        <taxon>Actinomycetes</taxon>
        <taxon>Kitasatosporales</taxon>
        <taxon>Streptomycetaceae</taxon>
        <taxon>Streptomyces</taxon>
    </lineage>
</organism>
<dbReference type="InterPro" id="IPR036116">
    <property type="entry name" value="FN3_sf"/>
</dbReference>
<feature type="chain" id="PRO_5007171945" description="Cellulose 1,4-beta-cellobiosidase" evidence="3">
    <location>
        <begin position="34"/>
        <end position="661"/>
    </location>
</feature>
<evidence type="ECO:0000256" key="1">
    <source>
        <dbReference type="ARBA" id="ARBA00023295"/>
    </source>
</evidence>
<dbReference type="InterPro" id="IPR011658">
    <property type="entry name" value="PA14_dom"/>
</dbReference>
<feature type="domain" description="Fibronectin type-III" evidence="4">
    <location>
        <begin position="176"/>
        <end position="272"/>
    </location>
</feature>
<dbReference type="SUPFAM" id="SSF49265">
    <property type="entry name" value="Fibronectin type III"/>
    <property type="match status" value="2"/>
</dbReference>
<gene>
    <name evidence="6" type="ORF">ADL12_48405</name>
</gene>
<comment type="caution">
    <text evidence="6">The sequence shown here is derived from an EMBL/GenBank/DDBJ whole genome shotgun (WGS) entry which is preliminary data.</text>
</comment>
<dbReference type="Pfam" id="PF07691">
    <property type="entry name" value="PA14"/>
    <property type="match status" value="1"/>
</dbReference>
<feature type="domain" description="PA14" evidence="5">
    <location>
        <begin position="37"/>
        <end position="177"/>
    </location>
</feature>
<dbReference type="OrthoDB" id="9815404at2"/>
<dbReference type="Gene3D" id="2.60.40.10">
    <property type="entry name" value="Immunoglobulins"/>
    <property type="match status" value="5"/>
</dbReference>
<dbReference type="PROSITE" id="PS51820">
    <property type="entry name" value="PA14"/>
    <property type="match status" value="1"/>
</dbReference>
<dbReference type="SMART" id="SM00758">
    <property type="entry name" value="PA14"/>
    <property type="match status" value="1"/>
</dbReference>
<dbReference type="Proteomes" id="UP000053923">
    <property type="component" value="Unassembled WGS sequence"/>
</dbReference>
<dbReference type="SMART" id="SM00060">
    <property type="entry name" value="FN3"/>
    <property type="match status" value="5"/>
</dbReference>